<evidence type="ECO:0000313" key="13">
    <source>
        <dbReference type="EMBL" id="CAH1249881.1"/>
    </source>
</evidence>
<comment type="similarity">
    <text evidence="2">Belongs to the interleukin-1 receptor family.</text>
</comment>
<dbReference type="SUPFAM" id="SSF52200">
    <property type="entry name" value="Toll/Interleukin receptor TIR domain"/>
    <property type="match status" value="1"/>
</dbReference>
<dbReference type="Proteomes" id="UP000838412">
    <property type="component" value="Chromosome 17"/>
</dbReference>
<dbReference type="InterPro" id="IPR036179">
    <property type="entry name" value="Ig-like_dom_sf"/>
</dbReference>
<evidence type="ECO:0000256" key="3">
    <source>
        <dbReference type="ARBA" id="ARBA00022692"/>
    </source>
</evidence>
<evidence type="ECO:0000256" key="1">
    <source>
        <dbReference type="ARBA" id="ARBA00004370"/>
    </source>
</evidence>
<dbReference type="Gene3D" id="2.60.40.10">
    <property type="entry name" value="Immunoglobulins"/>
    <property type="match status" value="2"/>
</dbReference>
<dbReference type="Gene3D" id="3.40.50.10140">
    <property type="entry name" value="Toll/interleukin-1 receptor homology (TIR) domain"/>
    <property type="match status" value="1"/>
</dbReference>
<dbReference type="PROSITE" id="PS50835">
    <property type="entry name" value="IG_LIKE"/>
    <property type="match status" value="2"/>
</dbReference>
<evidence type="ECO:0000313" key="14">
    <source>
        <dbReference type="Proteomes" id="UP000838412"/>
    </source>
</evidence>
<dbReference type="GO" id="GO:0007165">
    <property type="term" value="P:signal transduction"/>
    <property type="evidence" value="ECO:0007669"/>
    <property type="project" value="InterPro"/>
</dbReference>
<feature type="compositionally biased region" description="Basic and acidic residues" evidence="9">
    <location>
        <begin position="613"/>
        <end position="624"/>
    </location>
</feature>
<comment type="subcellular location">
    <subcellularLocation>
        <location evidence="1">Membrane</location>
    </subcellularLocation>
</comment>
<proteinExistence type="inferred from homology"/>
<dbReference type="InterPro" id="IPR035897">
    <property type="entry name" value="Toll_tir_struct_dom_sf"/>
</dbReference>
<dbReference type="PROSITE" id="PS50104">
    <property type="entry name" value="TIR"/>
    <property type="match status" value="1"/>
</dbReference>
<dbReference type="SMART" id="SM00409">
    <property type="entry name" value="IG"/>
    <property type="match status" value="2"/>
</dbReference>
<dbReference type="InterPro" id="IPR003599">
    <property type="entry name" value="Ig_sub"/>
</dbReference>
<evidence type="ECO:0000259" key="12">
    <source>
        <dbReference type="PROSITE" id="PS50835"/>
    </source>
</evidence>
<evidence type="ECO:0000256" key="4">
    <source>
        <dbReference type="ARBA" id="ARBA00022729"/>
    </source>
</evidence>
<feature type="domain" description="TIR" evidence="11">
    <location>
        <begin position="479"/>
        <end position="609"/>
    </location>
</feature>
<dbReference type="InterPro" id="IPR013783">
    <property type="entry name" value="Ig-like_fold"/>
</dbReference>
<protein>
    <submittedName>
        <fullName evidence="13">TLR2 protein</fullName>
    </submittedName>
</protein>
<keyword evidence="3 10" id="KW-0812">Transmembrane</keyword>
<dbReference type="GO" id="GO:0038023">
    <property type="term" value="F:signaling receptor activity"/>
    <property type="evidence" value="ECO:0007669"/>
    <property type="project" value="TreeGrafter"/>
</dbReference>
<evidence type="ECO:0000256" key="8">
    <source>
        <dbReference type="ARBA" id="ARBA00023136"/>
    </source>
</evidence>
<accession>A0A8J9ZAG1</accession>
<dbReference type="PANTHER" id="PTHR24365">
    <property type="entry name" value="TOLL-LIKE RECEPTOR"/>
    <property type="match status" value="1"/>
</dbReference>
<evidence type="ECO:0000256" key="7">
    <source>
        <dbReference type="ARBA" id="ARBA00023027"/>
    </source>
</evidence>
<dbReference type="SMART" id="SM00255">
    <property type="entry name" value="TIR"/>
    <property type="match status" value="1"/>
</dbReference>
<organism evidence="13 14">
    <name type="scientific">Branchiostoma lanceolatum</name>
    <name type="common">Common lancelet</name>
    <name type="synonym">Amphioxus lanceolatum</name>
    <dbReference type="NCBI Taxonomy" id="7740"/>
    <lineage>
        <taxon>Eukaryota</taxon>
        <taxon>Metazoa</taxon>
        <taxon>Chordata</taxon>
        <taxon>Cephalochordata</taxon>
        <taxon>Leptocardii</taxon>
        <taxon>Amphioxiformes</taxon>
        <taxon>Branchiostomatidae</taxon>
        <taxon>Branchiostoma</taxon>
    </lineage>
</organism>
<dbReference type="PANTHER" id="PTHR24365:SF541">
    <property type="entry name" value="PROTEIN TOLL-RELATED"/>
    <property type="match status" value="1"/>
</dbReference>
<keyword evidence="5" id="KW-0378">Hydrolase</keyword>
<dbReference type="Pfam" id="PF13927">
    <property type="entry name" value="Ig_3"/>
    <property type="match status" value="1"/>
</dbReference>
<sequence length="679" mass="76183">MAGKQLNIVKKIQLHPAPSPKFRTVVTYVSLAKFHMGFETNVTPTCMDPLSEILQFRTPVSGVGSPGDLCPETERGRGAFRCQRGIRSFCRRDITYRWARTGVCSDARGFPVVPAPRGEDVTRRTGETTGVYSIQHHRKDGPTVGSPADGVSRRYLRRHDPSSTNRCCRYNAARLPWGQHYTLYGLFVCAPRIQPSFGRVTFVRVGSGFFKLNCSLQSTDAAAMATWTWRKDGEVLRNSPDGHIKLMTEATSTLLTVQHDLSDRDAGDYNCSVTTAFGANSYQGRVIIMGSQGHVPVVSAEQSRVWARPGDNVNLSCTIVADKSQIPSGSWLKEGSVVPDIAGGHTEWKPSINQTVDRTTRRQILVIRGVNASDYGNYTCVGELKGLSDSKTIQLLRQEPREGELKGLSDSKTIQLLRQEPREGLPLPVILGIAAAGMVALVVMVTSFIIWRRKYDPDLGWDKPDPEAEYNIPYENELPKYDIFISYSCKDLAFAKDVLLKELTCRGYEVCVDFKDFTPGVFIVDNIKEGVFRSRKTIIVLSSNFRKSGFGRFELQMAGARKYLERKDVLIVVKIDHCKVPTMLIGRTFLDWTNENVRPHFWQRLENAIGPDQKVRDRKDHKDNQEEEKEEEETITAEDDRDHRNNAINGHIANGGPHILGLPETDLLENEDRPLLPVV</sequence>
<dbReference type="SUPFAM" id="SSF48726">
    <property type="entry name" value="Immunoglobulin"/>
    <property type="match status" value="2"/>
</dbReference>
<evidence type="ECO:0000256" key="5">
    <source>
        <dbReference type="ARBA" id="ARBA00022801"/>
    </source>
</evidence>
<keyword evidence="14" id="KW-1185">Reference proteome</keyword>
<feature type="compositionally biased region" description="Low complexity" evidence="9">
    <location>
        <begin position="646"/>
        <end position="656"/>
    </location>
</feature>
<dbReference type="InterPro" id="IPR000157">
    <property type="entry name" value="TIR_dom"/>
</dbReference>
<gene>
    <name evidence="13" type="primary">TLR2</name>
    <name evidence="13" type="ORF">BLAG_LOCUS10836</name>
</gene>
<dbReference type="GO" id="GO:0005886">
    <property type="term" value="C:plasma membrane"/>
    <property type="evidence" value="ECO:0007669"/>
    <property type="project" value="TreeGrafter"/>
</dbReference>
<dbReference type="Pfam" id="PF13895">
    <property type="entry name" value="Ig_2"/>
    <property type="match status" value="1"/>
</dbReference>
<feature type="domain" description="Ig-like" evidence="12">
    <location>
        <begin position="296"/>
        <end position="394"/>
    </location>
</feature>
<dbReference type="AlphaFoldDB" id="A0A8J9ZAG1"/>
<feature type="domain" description="Ig-like" evidence="12">
    <location>
        <begin position="191"/>
        <end position="287"/>
    </location>
</feature>
<evidence type="ECO:0000256" key="6">
    <source>
        <dbReference type="ARBA" id="ARBA00022989"/>
    </source>
</evidence>
<name>A0A8J9ZAG1_BRALA</name>
<feature type="compositionally biased region" description="Acidic residues" evidence="9">
    <location>
        <begin position="625"/>
        <end position="637"/>
    </location>
</feature>
<dbReference type="OrthoDB" id="1421090at2759"/>
<evidence type="ECO:0000256" key="9">
    <source>
        <dbReference type="SAM" id="MobiDB-lite"/>
    </source>
</evidence>
<keyword evidence="4" id="KW-0732">Signal</keyword>
<evidence type="ECO:0000256" key="10">
    <source>
        <dbReference type="SAM" id="Phobius"/>
    </source>
</evidence>
<dbReference type="InterPro" id="IPR003598">
    <property type="entry name" value="Ig_sub2"/>
</dbReference>
<feature type="transmembrane region" description="Helical" evidence="10">
    <location>
        <begin position="425"/>
        <end position="451"/>
    </location>
</feature>
<keyword evidence="6 10" id="KW-1133">Transmembrane helix</keyword>
<dbReference type="CDD" id="cd00096">
    <property type="entry name" value="Ig"/>
    <property type="match status" value="1"/>
</dbReference>
<dbReference type="Pfam" id="PF13676">
    <property type="entry name" value="TIR_2"/>
    <property type="match status" value="1"/>
</dbReference>
<evidence type="ECO:0000256" key="2">
    <source>
        <dbReference type="ARBA" id="ARBA00009752"/>
    </source>
</evidence>
<dbReference type="SMART" id="SM00408">
    <property type="entry name" value="IGc2"/>
    <property type="match status" value="1"/>
</dbReference>
<dbReference type="GO" id="GO:0016787">
    <property type="term" value="F:hydrolase activity"/>
    <property type="evidence" value="ECO:0007669"/>
    <property type="project" value="UniProtKB-KW"/>
</dbReference>
<evidence type="ECO:0000259" key="11">
    <source>
        <dbReference type="PROSITE" id="PS50104"/>
    </source>
</evidence>
<keyword evidence="7" id="KW-0520">NAD</keyword>
<dbReference type="InterPro" id="IPR007110">
    <property type="entry name" value="Ig-like_dom"/>
</dbReference>
<keyword evidence="8 10" id="KW-0472">Membrane</keyword>
<reference evidence="13" key="1">
    <citation type="submission" date="2022-01" db="EMBL/GenBank/DDBJ databases">
        <authorList>
            <person name="Braso-Vives M."/>
        </authorList>
    </citation>
    <scope>NUCLEOTIDE SEQUENCE</scope>
</reference>
<feature type="region of interest" description="Disordered" evidence="9">
    <location>
        <begin position="612"/>
        <end position="657"/>
    </location>
</feature>
<dbReference type="EMBL" id="OV696702">
    <property type="protein sequence ID" value="CAH1249881.1"/>
    <property type="molecule type" value="Genomic_DNA"/>
</dbReference>